<evidence type="ECO:0000313" key="2">
    <source>
        <dbReference type="EMBL" id="CAG9830734.1"/>
    </source>
</evidence>
<reference evidence="2" key="1">
    <citation type="submission" date="2022-01" db="EMBL/GenBank/DDBJ databases">
        <authorList>
            <person name="King R."/>
        </authorList>
    </citation>
    <scope>NUCLEOTIDE SEQUENCE</scope>
</reference>
<dbReference type="AlphaFoldDB" id="A0A9N9X9Z1"/>
<feature type="region of interest" description="Disordered" evidence="1">
    <location>
        <begin position="153"/>
        <end position="173"/>
    </location>
</feature>
<feature type="compositionally biased region" description="Low complexity" evidence="1">
    <location>
        <begin position="161"/>
        <end position="171"/>
    </location>
</feature>
<sequence length="280" mass="28781">MSTIEIELLNLSKSDLVSIIINKKVSDNLKISNELADFLANKSASIEMTTQTPSEDIRFLLLNCELTVAKCEIKANKRVMIEMEKSSKHQDHIAKLLQGNIQTLKEEALKARNEAASRKHGQNSTTNNITNAMQYNNISSGASEDVRKVALLGDGTDSSGASNAQPEAAAAKPKKLGFLSKLTSKLPLGKLPGGLPGGLPAGGLPAGLPAGGLPAGGLPAGGLPAGGLPAGGLPAGGLPAGLPAENLPSASLPTPPAAVPKILEFFKQAALFTANKVNSS</sequence>
<keyword evidence="3" id="KW-1185">Reference proteome</keyword>
<proteinExistence type="predicted"/>
<protein>
    <submittedName>
        <fullName evidence="2">Uncharacterized protein</fullName>
    </submittedName>
</protein>
<gene>
    <name evidence="2" type="ORF">DIABBA_LOCUS4399</name>
</gene>
<dbReference type="OrthoDB" id="6781724at2759"/>
<evidence type="ECO:0000256" key="1">
    <source>
        <dbReference type="SAM" id="MobiDB-lite"/>
    </source>
</evidence>
<organism evidence="2 3">
    <name type="scientific">Diabrotica balteata</name>
    <name type="common">Banded cucumber beetle</name>
    <dbReference type="NCBI Taxonomy" id="107213"/>
    <lineage>
        <taxon>Eukaryota</taxon>
        <taxon>Metazoa</taxon>
        <taxon>Ecdysozoa</taxon>
        <taxon>Arthropoda</taxon>
        <taxon>Hexapoda</taxon>
        <taxon>Insecta</taxon>
        <taxon>Pterygota</taxon>
        <taxon>Neoptera</taxon>
        <taxon>Endopterygota</taxon>
        <taxon>Coleoptera</taxon>
        <taxon>Polyphaga</taxon>
        <taxon>Cucujiformia</taxon>
        <taxon>Chrysomeloidea</taxon>
        <taxon>Chrysomelidae</taxon>
        <taxon>Galerucinae</taxon>
        <taxon>Diabroticina</taxon>
        <taxon>Diabroticites</taxon>
        <taxon>Diabrotica</taxon>
    </lineage>
</organism>
<dbReference type="Proteomes" id="UP001153709">
    <property type="component" value="Chromosome 3"/>
</dbReference>
<name>A0A9N9X9Z1_DIABA</name>
<evidence type="ECO:0000313" key="3">
    <source>
        <dbReference type="Proteomes" id="UP001153709"/>
    </source>
</evidence>
<dbReference type="EMBL" id="OU898278">
    <property type="protein sequence ID" value="CAG9830734.1"/>
    <property type="molecule type" value="Genomic_DNA"/>
</dbReference>
<accession>A0A9N9X9Z1</accession>